<reference evidence="2" key="1">
    <citation type="submission" date="2017-09" db="EMBL/GenBank/DDBJ databases">
        <title>Polyketide synthases of a Diaporthe helianthi virulent isolate.</title>
        <authorList>
            <person name="Baroncelli R."/>
        </authorList>
    </citation>
    <scope>NUCLEOTIDE SEQUENCE [LARGE SCALE GENOMIC DNA]</scope>
    <source>
        <strain evidence="2">7/96</strain>
    </source>
</reference>
<sequence>MMDDSQDNSNVDDQVGPSEPHDHAIRHAVQRAGERTQAAQRAAVARGLLPFTRDPEGVVARSYANGASTSPSPTLRSSADARGGQLRGNPLNVATGEARPATTPRSTQAPGLGAISNDGWASMSFVREARARARARATAAQATRDGQTLRDAVIVDGPLPSAGVAAAAPAVGTMPAVGRTASITVQCHSEHHTVNIDLSNAAPLTTYNISIIIPPCPPRLPSSPRPSPPYTRQG</sequence>
<name>A0A2P5HPS9_DIAHE</name>
<accession>A0A2P5HPS9</accession>
<evidence type="ECO:0000313" key="3">
    <source>
        <dbReference type="Proteomes" id="UP000094444"/>
    </source>
</evidence>
<feature type="compositionally biased region" description="Polar residues" evidence="1">
    <location>
        <begin position="65"/>
        <end position="77"/>
    </location>
</feature>
<comment type="caution">
    <text evidence="2">The sequence shown here is derived from an EMBL/GenBank/DDBJ whole genome shotgun (WGS) entry which is preliminary data.</text>
</comment>
<gene>
    <name evidence="2" type="ORF">DHEL01_v209331</name>
</gene>
<dbReference type="Proteomes" id="UP000094444">
    <property type="component" value="Unassembled WGS sequence"/>
</dbReference>
<evidence type="ECO:0000256" key="1">
    <source>
        <dbReference type="SAM" id="MobiDB-lite"/>
    </source>
</evidence>
<feature type="region of interest" description="Disordered" evidence="1">
    <location>
        <begin position="63"/>
        <end position="114"/>
    </location>
</feature>
<dbReference type="EMBL" id="MAVT02001040">
    <property type="protein sequence ID" value="POS72276.1"/>
    <property type="molecule type" value="Genomic_DNA"/>
</dbReference>
<evidence type="ECO:0000313" key="2">
    <source>
        <dbReference type="EMBL" id="POS72276.1"/>
    </source>
</evidence>
<proteinExistence type="predicted"/>
<dbReference type="AlphaFoldDB" id="A0A2P5HPS9"/>
<keyword evidence="3" id="KW-1185">Reference proteome</keyword>
<feature type="region of interest" description="Disordered" evidence="1">
    <location>
        <begin position="1"/>
        <end position="41"/>
    </location>
</feature>
<dbReference type="OrthoDB" id="5245646at2759"/>
<dbReference type="InParanoid" id="A0A2P5HPS9"/>
<protein>
    <submittedName>
        <fullName evidence="2">Uncharacterized protein</fullName>
    </submittedName>
</protein>
<feature type="region of interest" description="Disordered" evidence="1">
    <location>
        <begin position="215"/>
        <end position="234"/>
    </location>
</feature>
<organism evidence="2 3">
    <name type="scientific">Diaporthe helianthi</name>
    <dbReference type="NCBI Taxonomy" id="158607"/>
    <lineage>
        <taxon>Eukaryota</taxon>
        <taxon>Fungi</taxon>
        <taxon>Dikarya</taxon>
        <taxon>Ascomycota</taxon>
        <taxon>Pezizomycotina</taxon>
        <taxon>Sordariomycetes</taxon>
        <taxon>Sordariomycetidae</taxon>
        <taxon>Diaporthales</taxon>
        <taxon>Diaporthaceae</taxon>
        <taxon>Diaporthe</taxon>
    </lineage>
</organism>